<reference evidence="5 6" key="1">
    <citation type="submission" date="2024-07" db="EMBL/GenBank/DDBJ databases">
        <title>Section-level genome sequencing and comparative genomics of Aspergillus sections Usti and Cavernicolus.</title>
        <authorList>
            <consortium name="Lawrence Berkeley National Laboratory"/>
            <person name="Nybo J.L."/>
            <person name="Vesth T.C."/>
            <person name="Theobald S."/>
            <person name="Frisvad J.C."/>
            <person name="Larsen T.O."/>
            <person name="Kjaerboelling I."/>
            <person name="Rothschild-Mancinelli K."/>
            <person name="Lyhne E.K."/>
            <person name="Kogle M.E."/>
            <person name="Barry K."/>
            <person name="Clum A."/>
            <person name="Na H."/>
            <person name="Ledsgaard L."/>
            <person name="Lin J."/>
            <person name="Lipzen A."/>
            <person name="Kuo A."/>
            <person name="Riley R."/>
            <person name="Mondo S."/>
            <person name="Labutti K."/>
            <person name="Haridas S."/>
            <person name="Pangalinan J."/>
            <person name="Salamov A.A."/>
            <person name="Simmons B.A."/>
            <person name="Magnuson J.K."/>
            <person name="Chen J."/>
            <person name="Drula E."/>
            <person name="Henrissat B."/>
            <person name="Wiebenga A."/>
            <person name="Lubbers R.J."/>
            <person name="Gomes A.C."/>
            <person name="Makela M.R."/>
            <person name="Stajich J."/>
            <person name="Grigoriev I.V."/>
            <person name="Mortensen U.H."/>
            <person name="De Vries R.P."/>
            <person name="Baker S.E."/>
            <person name="Andersen M.R."/>
        </authorList>
    </citation>
    <scope>NUCLEOTIDE SEQUENCE [LARGE SCALE GENOMIC DNA]</scope>
    <source>
        <strain evidence="5 6">CBS 123904</strain>
    </source>
</reference>
<organism evidence="5 6">
    <name type="scientific">Aspergillus pseudoustus</name>
    <dbReference type="NCBI Taxonomy" id="1810923"/>
    <lineage>
        <taxon>Eukaryota</taxon>
        <taxon>Fungi</taxon>
        <taxon>Dikarya</taxon>
        <taxon>Ascomycota</taxon>
        <taxon>Pezizomycotina</taxon>
        <taxon>Eurotiomycetes</taxon>
        <taxon>Eurotiomycetidae</taxon>
        <taxon>Eurotiales</taxon>
        <taxon>Aspergillaceae</taxon>
        <taxon>Aspergillus</taxon>
        <taxon>Aspergillus subgen. Nidulantes</taxon>
    </lineage>
</organism>
<dbReference type="PANTHER" id="PTHR13620:SF104">
    <property type="entry name" value="EXONUCLEASE 3'-5' DOMAIN-CONTAINING PROTEIN 2"/>
    <property type="match status" value="1"/>
</dbReference>
<dbReference type="InterPro" id="IPR051132">
    <property type="entry name" value="3-5_Exonuclease_domain"/>
</dbReference>
<evidence type="ECO:0000259" key="4">
    <source>
        <dbReference type="SMART" id="SM00474"/>
    </source>
</evidence>
<sequence length="376" mass="41519">MSDYHLLQQSKKNCLLVGKGVTLSFESSKPPTRFLSTWSWIGSKLGPAGQSQQGEHCASPETDTVVHVDQPVNKDPQTGQSLQAARLAVVSSASQSTAPVSLRAQPASPNSKPTGIIASEFWSHRLFKSRDGGDIVVDYCETLESSEQVAQLFLNDTLLGFDMEWQPEASKYDSIQNNASLIQLASRDRIALFHISKFRPGTSRDHLVPPTLKRILESSDITKAGVAIRADSTRLRTFLGINPRGLFELSHLYRLVKYYHQPSEINKRLVGMSKQIDEHFGLSLLKDRSVRCSNWSSSLTESQVHYAAADAYAGYQLFCVMDAKRRAMDPTPPLPAYAELNLPIRMFSRPSSNGSNPVEIRAVAPVSSPRGSNRSS</sequence>
<evidence type="ECO:0000313" key="6">
    <source>
        <dbReference type="Proteomes" id="UP001610446"/>
    </source>
</evidence>
<keyword evidence="1" id="KW-0540">Nuclease</keyword>
<comment type="caution">
    <text evidence="5">The sequence shown here is derived from an EMBL/GenBank/DDBJ whole genome shotgun (WGS) entry which is preliminary data.</text>
</comment>
<evidence type="ECO:0000256" key="2">
    <source>
        <dbReference type="ARBA" id="ARBA00022801"/>
    </source>
</evidence>
<dbReference type="InterPro" id="IPR002562">
    <property type="entry name" value="3'-5'_exonuclease_dom"/>
</dbReference>
<evidence type="ECO:0000256" key="3">
    <source>
        <dbReference type="SAM" id="MobiDB-lite"/>
    </source>
</evidence>
<dbReference type="InterPro" id="IPR012337">
    <property type="entry name" value="RNaseH-like_sf"/>
</dbReference>
<feature type="region of interest" description="Disordered" evidence="3">
    <location>
        <begin position="350"/>
        <end position="376"/>
    </location>
</feature>
<dbReference type="Pfam" id="PF01612">
    <property type="entry name" value="DNA_pol_A_exo1"/>
    <property type="match status" value="1"/>
</dbReference>
<accession>A0ABR4L2X3</accession>
<evidence type="ECO:0000256" key="1">
    <source>
        <dbReference type="ARBA" id="ARBA00022722"/>
    </source>
</evidence>
<dbReference type="SMART" id="SM00474">
    <property type="entry name" value="35EXOc"/>
    <property type="match status" value="1"/>
</dbReference>
<dbReference type="InterPro" id="IPR036397">
    <property type="entry name" value="RNaseH_sf"/>
</dbReference>
<dbReference type="Proteomes" id="UP001610446">
    <property type="component" value="Unassembled WGS sequence"/>
</dbReference>
<evidence type="ECO:0000313" key="5">
    <source>
        <dbReference type="EMBL" id="KAL2857833.1"/>
    </source>
</evidence>
<dbReference type="PANTHER" id="PTHR13620">
    <property type="entry name" value="3-5 EXONUCLEASE"/>
    <property type="match status" value="1"/>
</dbReference>
<name>A0ABR4L2X3_9EURO</name>
<keyword evidence="2" id="KW-0378">Hydrolase</keyword>
<feature type="domain" description="3'-5' exonuclease" evidence="4">
    <location>
        <begin position="137"/>
        <end position="326"/>
    </location>
</feature>
<keyword evidence="6" id="KW-1185">Reference proteome</keyword>
<protein>
    <submittedName>
        <fullName evidence="5">Ribonuclease H-like domain-containing protein</fullName>
    </submittedName>
</protein>
<gene>
    <name evidence="5" type="ORF">BJY01DRAFT_202319</name>
</gene>
<dbReference type="Gene3D" id="3.30.420.10">
    <property type="entry name" value="Ribonuclease H-like superfamily/Ribonuclease H"/>
    <property type="match status" value="1"/>
</dbReference>
<dbReference type="CDD" id="cd06141">
    <property type="entry name" value="WRN_exo"/>
    <property type="match status" value="1"/>
</dbReference>
<dbReference type="SUPFAM" id="SSF53098">
    <property type="entry name" value="Ribonuclease H-like"/>
    <property type="match status" value="1"/>
</dbReference>
<dbReference type="EMBL" id="JBFXLU010000003">
    <property type="protein sequence ID" value="KAL2857833.1"/>
    <property type="molecule type" value="Genomic_DNA"/>
</dbReference>
<proteinExistence type="predicted"/>